<dbReference type="PANTHER" id="PTHR39161:SF1">
    <property type="entry name" value="ADAPTER PROTEIN MECA 1"/>
    <property type="match status" value="1"/>
</dbReference>
<dbReference type="PANTHER" id="PTHR39161">
    <property type="entry name" value="ADAPTER PROTEIN MECA"/>
    <property type="match status" value="1"/>
</dbReference>
<dbReference type="STRING" id="515622.bpr_I1414"/>
<organism evidence="2 3">
    <name type="scientific">Butyrivibrio proteoclasticus (strain ATCC 51982 / DSM 14932 / B316)</name>
    <name type="common">Clostridium proteoclasticum</name>
    <dbReference type="NCBI Taxonomy" id="515622"/>
    <lineage>
        <taxon>Bacteria</taxon>
        <taxon>Bacillati</taxon>
        <taxon>Bacillota</taxon>
        <taxon>Clostridia</taxon>
        <taxon>Lachnospirales</taxon>
        <taxon>Lachnospiraceae</taxon>
        <taxon>Butyrivibrio</taxon>
    </lineage>
</organism>
<dbReference type="InterPro" id="IPR038471">
    <property type="entry name" value="MecA_C_sf"/>
</dbReference>
<dbReference type="EMBL" id="CP001810">
    <property type="protein sequence ID" value="ADL34151.1"/>
    <property type="molecule type" value="Genomic_DNA"/>
</dbReference>
<evidence type="ECO:0008006" key="4">
    <source>
        <dbReference type="Google" id="ProtNLM"/>
    </source>
</evidence>
<accession>E0RUW0</accession>
<evidence type="ECO:0000313" key="3">
    <source>
        <dbReference type="Proteomes" id="UP000001299"/>
    </source>
</evidence>
<gene>
    <name evidence="2" type="ordered locus">bpr_I1414</name>
</gene>
<evidence type="ECO:0000313" key="2">
    <source>
        <dbReference type="EMBL" id="ADL34151.1"/>
    </source>
</evidence>
<dbReference type="eggNOG" id="COG4862">
    <property type="taxonomic scope" value="Bacteria"/>
</dbReference>
<dbReference type="KEGG" id="bpb:bpr_I1414"/>
<dbReference type="HOGENOM" id="CLU_071496_0_0_9"/>
<dbReference type="Pfam" id="PF05389">
    <property type="entry name" value="MecA"/>
    <property type="match status" value="1"/>
</dbReference>
<comment type="similarity">
    <text evidence="1">Belongs to the MecA family.</text>
</comment>
<reference evidence="2 3" key="1">
    <citation type="journal article" date="2010" name="PLoS ONE">
        <title>The glycobiome of the rumen bacterium Butyrivibrio proteoclasticus B316(T) highlights adaptation to a polysaccharide-rich environment.</title>
        <authorList>
            <person name="Kelly W.J."/>
            <person name="Leahy S.C."/>
            <person name="Altermann E."/>
            <person name="Yeoman C.J."/>
            <person name="Dunne J.C."/>
            <person name="Kong Z."/>
            <person name="Pacheco D.M."/>
            <person name="Li D."/>
            <person name="Noel S.J."/>
            <person name="Moon C.D."/>
            <person name="Cookson A.L."/>
            <person name="Attwood G.T."/>
        </authorList>
    </citation>
    <scope>NUCLEOTIDE SEQUENCE [LARGE SCALE GENOMIC DNA]</scope>
    <source>
        <strain evidence="3">ATCC 51982 / DSM 14932 / B316</strain>
    </source>
</reference>
<sequence length="294" mass="33259">MEFKRINKDTVTCIITEDDMDEQGIKLEDLFEKKKEAMDFLHEVMRKAEEEVDYKPTGSFMPMQITVLPDHSISLTLSENASASFGEILRNLTDKAGIKIPKNVLEDLGDSVDEERINRLNDYLKSLKQLTNSVKNIMEETGIAEKQEPSDKVEINQNATIEDGKKKAALLSNGATISKEALTPEEKAKRDAGRLKFHEYVFTFDDIRTVISFCAKAPKSLSVQSALYKNPEDGKYYLDLLRGDEDAKAFAALFTMAYEFGHFQATNQHVIAHYKENFDCLIKENALAELAKVI</sequence>
<dbReference type="AlphaFoldDB" id="E0RUW0"/>
<protein>
    <recommendedName>
        <fullName evidence="4">Adapter protein MecA 1/2</fullName>
    </recommendedName>
</protein>
<proteinExistence type="inferred from homology"/>
<dbReference type="Proteomes" id="UP000001299">
    <property type="component" value="Chromosome 1"/>
</dbReference>
<keyword evidence="3" id="KW-1185">Reference proteome</keyword>
<evidence type="ECO:0000256" key="1">
    <source>
        <dbReference type="ARBA" id="ARBA00005397"/>
    </source>
</evidence>
<dbReference type="Gene3D" id="3.30.70.1950">
    <property type="match status" value="1"/>
</dbReference>
<dbReference type="RefSeq" id="WP_013280805.1">
    <property type="nucleotide sequence ID" value="NC_014387.1"/>
</dbReference>
<dbReference type="InterPro" id="IPR008681">
    <property type="entry name" value="Neg-reg_MecA"/>
</dbReference>
<name>E0RUW0_BUTPB</name>